<feature type="transmembrane region" description="Helical" evidence="10">
    <location>
        <begin position="1587"/>
        <end position="1608"/>
    </location>
</feature>
<evidence type="ECO:0000256" key="4">
    <source>
        <dbReference type="ARBA" id="ARBA00022676"/>
    </source>
</evidence>
<keyword evidence="8 10" id="KW-0472">Membrane</keyword>
<reference evidence="12" key="1">
    <citation type="submission" date="2021-01" db="EMBL/GenBank/DDBJ databases">
        <authorList>
            <person name="Corre E."/>
            <person name="Pelletier E."/>
            <person name="Niang G."/>
            <person name="Scheremetjew M."/>
            <person name="Finn R."/>
            <person name="Kale V."/>
            <person name="Holt S."/>
            <person name="Cochrane G."/>
            <person name="Meng A."/>
            <person name="Brown T."/>
            <person name="Cohen L."/>
        </authorList>
    </citation>
    <scope>NUCLEOTIDE SEQUENCE</scope>
    <source>
        <strain evidence="12">RCC1130</strain>
    </source>
</reference>
<gene>
    <name evidence="12" type="ORF">CLEP1334_LOCUS436</name>
</gene>
<feature type="transmembrane region" description="Helical" evidence="10">
    <location>
        <begin position="1713"/>
        <end position="1737"/>
    </location>
</feature>
<comment type="subcellular location">
    <subcellularLocation>
        <location evidence="1">Membrane</location>
        <topology evidence="1">Multi-pass membrane protein</topology>
    </subcellularLocation>
</comment>
<keyword evidence="4" id="KW-0328">Glycosyltransferase</keyword>
<evidence type="ECO:0000256" key="9">
    <source>
        <dbReference type="ARBA" id="ARBA00047777"/>
    </source>
</evidence>
<organism evidence="12">
    <name type="scientific">Calcidiscus leptoporus</name>
    <dbReference type="NCBI Taxonomy" id="127549"/>
    <lineage>
        <taxon>Eukaryota</taxon>
        <taxon>Haptista</taxon>
        <taxon>Haptophyta</taxon>
        <taxon>Prymnesiophyceae</taxon>
        <taxon>Coccolithales</taxon>
        <taxon>Calcidiscaceae</taxon>
        <taxon>Calcidiscus</taxon>
    </lineage>
</organism>
<name>A0A7S0NMX1_9EUKA</name>
<dbReference type="Pfam" id="PF02364">
    <property type="entry name" value="Glucan_synthase"/>
    <property type="match status" value="1"/>
</dbReference>
<dbReference type="InterPro" id="IPR003440">
    <property type="entry name" value="Glyco_trans_48_dom"/>
</dbReference>
<feature type="transmembrane region" description="Helical" evidence="10">
    <location>
        <begin position="1749"/>
        <end position="1766"/>
    </location>
</feature>
<evidence type="ECO:0000256" key="7">
    <source>
        <dbReference type="ARBA" id="ARBA00022989"/>
    </source>
</evidence>
<feature type="transmembrane region" description="Helical" evidence="10">
    <location>
        <begin position="1492"/>
        <end position="1510"/>
    </location>
</feature>
<dbReference type="Gene3D" id="1.20.58.80">
    <property type="entry name" value="Phosphotransferase system, lactose/cellobiose-type IIA subunit"/>
    <property type="match status" value="1"/>
</dbReference>
<keyword evidence="6 10" id="KW-0812">Transmembrane</keyword>
<dbReference type="GO" id="GO:0006075">
    <property type="term" value="P:(1-&gt;3)-beta-D-glucan biosynthetic process"/>
    <property type="evidence" value="ECO:0007669"/>
    <property type="project" value="InterPro"/>
</dbReference>
<evidence type="ECO:0000256" key="6">
    <source>
        <dbReference type="ARBA" id="ARBA00022692"/>
    </source>
</evidence>
<feature type="transmembrane region" description="Helical" evidence="10">
    <location>
        <begin position="1522"/>
        <end position="1544"/>
    </location>
</feature>
<dbReference type="SMART" id="SM01205">
    <property type="entry name" value="FKS1_dom1"/>
    <property type="match status" value="1"/>
</dbReference>
<feature type="transmembrane region" description="Helical" evidence="10">
    <location>
        <begin position="1452"/>
        <end position="1471"/>
    </location>
</feature>
<sequence>MRRASNAMADKNMSYTNLAAMAESFETYNRFLPSRGQTASGDNASFDSLHEQAMEHINTALRMDQNSPLEAIAYYEKGGDVLSRALELAPPGEKSNKMQNTLNMVEARIRDIMQSVAGRVTDSQSTVSTPEEAVQEITTARPQPKSVLSQQAFNLFDTANSVQSEKLPRDVRKALRIMQGVFDDLVSMFGFQEESVRNQHEHLMLLLANSFSQNDQHGLSVLHSHMFTNYTKWTKALKVRPETVRDATGMVKDLALFLLIWGEAANLKHVPESLCFLFHQMRAELRNKRKPIPAYKPAGWFLSRVVAPLYRVMRAELTKKTGHTRHCNYDDINEFFWSSECLDYSYYTPEDGSPLPMKTLSSSMSPAVLETFGLAEPKEKPELAAMPVMKRYIERRSWLAPIRAFWRIHAFHLQMLHVLLCFVFCKERNGNVVDGRLLQGLSGVFVTHAALSTVQELLRVFILYGMLHTHGSQLLSLALNLTYKAGVTAVLGFYYYQMLLDKPFFAGRNVPPQVWFDGVLAQYNIFFTLAIVYAIPVTLSGLTQVFPFVSTWMRSWNGGPIKCLYDLIDPLNRLYVGKNVHVPCDLKLGYDFFWLSLLTFKFVFSYMFQLEPLAQPTRDIWAMSFDDSYLALLFPGKGPNLVVLFVRWAPMVLMYLLDTQIWYMLWTAAYGSVIGWSLHIGEVPDFSVLRERLVAASEHFNRKMLSTEVPLIYEAEPPLHVPCADKGAEGVAGLKTRAGELQESLLLAADAAGSEVRNESLRYFSQAWNTIINDLRASDLLSNHEQSLLLFNSWEGAGFSRCTYFPTFVTAGKLSAVFHLAKTLSEQGKYQALNKRLALERQLQTTIADTTPLREATVEFFELSRWLLVTILGSRHEEMLLKIVNEMVRTLHAGKVLDILSPAALPKLSTAIVDLSKTLLSVKLEAAEDGEKHLAADTNMSKVTDKLRAVVDALKAILNRNAATISADVETVKFTPGGFFWDDEYSRLQLEQLLQQPQGLTKLQGLVLLCSTAQLDAKPTHLEVNRRLTWFVGSLFMAMPKAPPVKQMKSWSVLTPFYSEDLLYSARELAAKNEDGVSVLYFLKTVHPSEWHNFLQRIQVKDEAKLFQDRDLLLELRLWASYRGQTLTRTVDGMMQNERALRLQASWEGIHGPALEELCRLKFSYVVSCQVYGQMKRNRDQKAADTEFLLQRFPNLRVAYVDKTTSVDTTKGLTGLREQVRFYTVLIKGAKHGSEEAVQQVYRVQLPGDIMLGEGKPENQNHAMIFTRGEALQTIDMNQSGYLEEAFKMRNMLQEFSLCPGSTILGFREHIFTGELSSLASYMALQEGCFVTLTQRVLWNPLRVRLHYGHPDIFDKVFSMTNGGISKASRGINLSEDIYAGFNHLQRGGTIPYIEYVQVGKGRDVGMQQIYKFEAKLASGNAEQCLSRDVARIGGRLDFSRGFSFYYSGPGFYFNNAATVFAMYFFLYLTLFMHILQLDAHLGAADLLNAQWTLQLGLLLSVPILCFMAVEYGLGAALKSMWQINISGSLLFFMFHMGTKAFYFDSTLKYGGAKYRPTGRGFVMRHEEFAELYRFYASSHLHNGFELLWGLLLLLSLGSWPHGISAYWRTTWSLWAVMFSWLFAPFWFNPIAFDHKKLMGDYKSWSEWMERKDTTALSSWESWWLEEHSFLNTSSWAKKLLILLPAPRYALTFVGILATLSRHSIKHGLLHELQLFASLLIMVLAFVLLVLVLPRALRDRPVALRMSSTLMLLVLAVGTPLALQHLTLFHVLHYAIATGYLFAALIRLPFACGSIETLPEAVRALVMLTCKAYDYLTGGFLIGLCFALSATQFMKYLQNRALLSDTFNQGVEYNRLARLLIQ</sequence>
<feature type="transmembrane region" description="Helical" evidence="10">
    <location>
        <begin position="661"/>
        <end position="680"/>
    </location>
</feature>
<evidence type="ECO:0000256" key="1">
    <source>
        <dbReference type="ARBA" id="ARBA00004141"/>
    </source>
</evidence>
<evidence type="ECO:0000256" key="3">
    <source>
        <dbReference type="ARBA" id="ARBA00012589"/>
    </source>
</evidence>
<dbReference type="GO" id="GO:0000148">
    <property type="term" value="C:1,3-beta-D-glucan synthase complex"/>
    <property type="evidence" value="ECO:0007669"/>
    <property type="project" value="InterPro"/>
</dbReference>
<feature type="transmembrane region" description="Helical" evidence="10">
    <location>
        <begin position="525"/>
        <end position="549"/>
    </location>
</feature>
<feature type="transmembrane region" description="Helical" evidence="10">
    <location>
        <begin position="588"/>
        <end position="608"/>
    </location>
</feature>
<dbReference type="GO" id="GO:0003843">
    <property type="term" value="F:1,3-beta-D-glucan synthase activity"/>
    <property type="evidence" value="ECO:0007669"/>
    <property type="project" value="UniProtKB-EC"/>
</dbReference>
<evidence type="ECO:0000259" key="11">
    <source>
        <dbReference type="SMART" id="SM01205"/>
    </source>
</evidence>
<evidence type="ECO:0000256" key="8">
    <source>
        <dbReference type="ARBA" id="ARBA00023136"/>
    </source>
</evidence>
<proteinExistence type="inferred from homology"/>
<comment type="similarity">
    <text evidence="2">Belongs to the glycosyltransferase 48 family.</text>
</comment>
<keyword evidence="5" id="KW-0808">Transferase</keyword>
<feature type="transmembrane region" description="Helical" evidence="10">
    <location>
        <begin position="1614"/>
        <end position="1633"/>
    </location>
</feature>
<dbReference type="Pfam" id="PF14288">
    <property type="entry name" value="FKS1_dom1"/>
    <property type="match status" value="1"/>
</dbReference>
<dbReference type="EC" id="2.4.1.34" evidence="3"/>
<feature type="transmembrane region" description="Helical" evidence="10">
    <location>
        <begin position="1772"/>
        <end position="1792"/>
    </location>
</feature>
<comment type="catalytic activity">
    <reaction evidence="9">
        <text>[(1-&gt;3)-beta-D-glucosyl](n) + UDP-alpha-D-glucose = [(1-&gt;3)-beta-D-glucosyl](n+1) + UDP + H(+)</text>
        <dbReference type="Rhea" id="RHEA:21476"/>
        <dbReference type="Rhea" id="RHEA-COMP:11146"/>
        <dbReference type="Rhea" id="RHEA-COMP:14303"/>
        <dbReference type="ChEBI" id="CHEBI:15378"/>
        <dbReference type="ChEBI" id="CHEBI:37671"/>
        <dbReference type="ChEBI" id="CHEBI:58223"/>
        <dbReference type="ChEBI" id="CHEBI:58885"/>
        <dbReference type="EC" id="2.4.1.34"/>
    </reaction>
</comment>
<dbReference type="GO" id="GO:0005886">
    <property type="term" value="C:plasma membrane"/>
    <property type="evidence" value="ECO:0007669"/>
    <property type="project" value="TreeGrafter"/>
</dbReference>
<keyword evidence="7 10" id="KW-1133">Transmembrane helix</keyword>
<feature type="transmembrane region" description="Helical" evidence="10">
    <location>
        <begin position="628"/>
        <end position="649"/>
    </location>
</feature>
<accession>A0A7S0NMX1</accession>
<feature type="transmembrane region" description="Helical" evidence="10">
    <location>
        <begin position="1680"/>
        <end position="1701"/>
    </location>
</feature>
<feature type="transmembrane region" description="Helical" evidence="10">
    <location>
        <begin position="474"/>
        <end position="496"/>
    </location>
</feature>
<protein>
    <recommendedName>
        <fullName evidence="3">1,3-beta-glucan synthase</fullName>
        <ecNumber evidence="3">2.4.1.34</ecNumber>
    </recommendedName>
</protein>
<dbReference type="EMBL" id="HBER01000779">
    <property type="protein sequence ID" value="CAD8522819.1"/>
    <property type="molecule type" value="Transcribed_RNA"/>
</dbReference>
<evidence type="ECO:0000313" key="12">
    <source>
        <dbReference type="EMBL" id="CAD8522819.1"/>
    </source>
</evidence>
<dbReference type="InterPro" id="IPR026899">
    <property type="entry name" value="FKS1-like_dom1"/>
</dbReference>
<evidence type="ECO:0000256" key="10">
    <source>
        <dbReference type="SAM" id="Phobius"/>
    </source>
</evidence>
<evidence type="ECO:0000256" key="2">
    <source>
        <dbReference type="ARBA" id="ARBA00009040"/>
    </source>
</evidence>
<feature type="domain" description="1,3-beta-glucan synthase component FKS1-like" evidence="11">
    <location>
        <begin position="248"/>
        <end position="350"/>
    </location>
</feature>
<dbReference type="PANTHER" id="PTHR12741:SF48">
    <property type="entry name" value="1,3-BETA-GLUCAN SYNTHASE COMPONENT FKS1-RELATED"/>
    <property type="match status" value="1"/>
</dbReference>
<evidence type="ECO:0000256" key="5">
    <source>
        <dbReference type="ARBA" id="ARBA00022679"/>
    </source>
</evidence>
<dbReference type="PANTHER" id="PTHR12741">
    <property type="entry name" value="LYST-INTERACTING PROTEIN LIP5 DOPAMINE RESPONSIVE PROTEIN DRG-1"/>
    <property type="match status" value="1"/>
</dbReference>
<feature type="transmembrane region" description="Helical" evidence="10">
    <location>
        <begin position="1813"/>
        <end position="1834"/>
    </location>
</feature>
<feature type="transmembrane region" description="Helical" evidence="10">
    <location>
        <begin position="445"/>
        <end position="467"/>
    </location>
</feature>